<dbReference type="SMART" id="SM00487">
    <property type="entry name" value="DEXDc"/>
    <property type="match status" value="1"/>
</dbReference>
<evidence type="ECO:0000256" key="6">
    <source>
        <dbReference type="ARBA" id="ARBA00022840"/>
    </source>
</evidence>
<dbReference type="InterPro" id="IPR001487">
    <property type="entry name" value="Bromodomain"/>
</dbReference>
<feature type="compositionally biased region" description="Acidic residues" evidence="14">
    <location>
        <begin position="500"/>
        <end position="511"/>
    </location>
</feature>
<keyword evidence="12" id="KW-0539">Nucleus</keyword>
<dbReference type="InterPro" id="IPR027417">
    <property type="entry name" value="P-loop_NTPase"/>
</dbReference>
<keyword evidence="4" id="KW-0378">Hydrolase</keyword>
<feature type="region of interest" description="Disordered" evidence="14">
    <location>
        <begin position="1170"/>
        <end position="1212"/>
    </location>
</feature>
<protein>
    <submittedName>
        <fullName evidence="23">Helicase domino</fullName>
    </submittedName>
</protein>
<sequence>MVAVFLKLTDAFIGKIQNISVEMNDSTQKYENAAGNIQYMTGPQAAYTVVPTVQYGTDAQVQYVGQLQPAISNEAITMAKLDGSLTNLEEQQMTIDPRYTQMIYLKQKLSGAPSTADNLQKQEVIEKEVPKCSFTTEQMDQLKAQIGIYKLLAQQQPINMALLASAVHKPTTLLPEKYEFSAETENGEKLPYDLMKILTLHQQRANRTTTLPTPPGIDPQTILKERENRIQNRIGARIKWLSSIPGTVNKALLMKAEMELRALRLANLQIQVRNEVLNQLKKDTTLETALNPYAYRRTKRQSLREARVTEKLEKQQKVEQERRRRQKHMELLQAIIQHGKEFKEFHRNNQVKHGKVKKAVLTYHANSEKERKKDEQKNERMRMQKLMQEDEEGYRQLLDEKKDKRLVFLLQQTDEYVESLTGLVKQHQATEKRRKRKERREQKAQQKLQDVGDTNDVKIHIRNIATGEMLPSSEAPKPDEVDPWLETHPGYEVVSRDECSDSDDSEVDEPLAEPVESRKDDEFEGLDEEARNRKIIEKARNEEDEYDQKTRRQIESYYATAHKIKEKIVTQHSTMGGGNPELQLKPYQLKGLEWMVSLYNNNLNGILADEMGLGKTIQTIALVTYLMEVKKLNGPYLIIVPLSTIANWSLELEKWAPHVVKIVYKGNKECRKKMEAVIRRNTFNVLLTTYDYVLKEKALLGKIRWKYMIIDEGHRMKNHNCKLTLVLNGYFTAQHRLLLTGTPLQNKLPELWALLNFLLPSIFSSCGTFEQWFNAPFATTGEKVLRPFLLRRLKKEVESQLPEKTEYVIKCDMSALQRMLYQHMQKGLLIDSKHAGGRALMNTVVHLRKLCNHPFLFENVEEECREFWKVQDVTGKDLYRVSGKFELLDRVLPKLKASGHRILMFCQMTSLMTIMEDYFNYREYKYLRLDGSTKPDERGQLLGMYNAPGSEYFIFILSTRAGGLGLNLQTADTVIIFDSDWNPHQDMQAQDRAHRIGQSREVRVLRLVTVNSIEEKILAAARYKLNVDEKVIQAGKFDQRSTGAERRQMLEQIIRAESEDDDEDEVPDDETINQMIARSEEEFDLFQKMDIERRRQEAAEYRRKPRLIEDNEIPVGIVKASQHFMDEEKDARKGKITMETMGRRNRKEVDYSQDLMSDRDWLRSIDEDIDDDEDEEEEDKKKKKSKKEKSGKRKRQGEDDDDEPHKRKKVSPELTAALTKLYEGIVNYRTSSGHELAAAFEQLPSRRELPDYYEVIERPMDLNKMKRKIKEGRYTCVEDMGQDLKLLCENARKYNIDGSELFNDSILLDKLWDTLTGGGEPVNKSKTPCQNETSSTGQDDGSDDSEEKTLQNSVTVL</sequence>
<dbReference type="FunFam" id="1.20.5.170:FF:000008">
    <property type="entry name" value="probable global transcription activator SNF2L2 isoform X1"/>
    <property type="match status" value="1"/>
</dbReference>
<dbReference type="SUPFAM" id="SSF47370">
    <property type="entry name" value="Bromodomain"/>
    <property type="match status" value="1"/>
</dbReference>
<name>A0A0N4U4S4_DRAME</name>
<evidence type="ECO:0000256" key="14">
    <source>
        <dbReference type="SAM" id="MobiDB-lite"/>
    </source>
</evidence>
<dbReference type="Pfam" id="PF07533">
    <property type="entry name" value="BRK"/>
    <property type="match status" value="1"/>
</dbReference>
<dbReference type="PROSITE" id="PS51194">
    <property type="entry name" value="HELICASE_CTER"/>
    <property type="match status" value="1"/>
</dbReference>
<dbReference type="FunFam" id="3.40.50.300:FF:003020">
    <property type="entry name" value="SNF2-related domain-containing protein"/>
    <property type="match status" value="1"/>
</dbReference>
<dbReference type="SMART" id="SM00297">
    <property type="entry name" value="BROMO"/>
    <property type="match status" value="1"/>
</dbReference>
<dbReference type="Pfam" id="PF08880">
    <property type="entry name" value="QLQ"/>
    <property type="match status" value="1"/>
</dbReference>
<dbReference type="SMART" id="SM00592">
    <property type="entry name" value="BRK"/>
    <property type="match status" value="1"/>
</dbReference>
<dbReference type="InterPro" id="IPR014001">
    <property type="entry name" value="Helicase_ATP-bd"/>
</dbReference>
<evidence type="ECO:0000256" key="1">
    <source>
        <dbReference type="ARBA" id="ARBA00004123"/>
    </source>
</evidence>
<comment type="subcellular location">
    <subcellularLocation>
        <location evidence="1">Nucleus</location>
    </subcellularLocation>
</comment>
<proteinExistence type="inferred from homology"/>
<dbReference type="PANTHER" id="PTHR10799">
    <property type="entry name" value="SNF2/RAD54 HELICASE FAMILY"/>
    <property type="match status" value="1"/>
</dbReference>
<feature type="domain" description="Helicase ATP-binding" evidence="16">
    <location>
        <begin position="596"/>
        <end position="761"/>
    </location>
</feature>
<keyword evidence="11" id="KW-0804">Transcription</keyword>
<dbReference type="InterPro" id="IPR014012">
    <property type="entry name" value="HSA_dom"/>
</dbReference>
<keyword evidence="8" id="KW-0175">Coiled coil</keyword>
<feature type="region of interest" description="Disordered" evidence="14">
    <location>
        <begin position="424"/>
        <end position="453"/>
    </location>
</feature>
<feature type="domain" description="HSA" evidence="18">
    <location>
        <begin position="316"/>
        <end position="388"/>
    </location>
</feature>
<comment type="similarity">
    <text evidence="2">Belongs to the SNF2/RAD54 helicase family.</text>
</comment>
<dbReference type="Gene3D" id="1.20.920.10">
    <property type="entry name" value="Bromodomain-like"/>
    <property type="match status" value="1"/>
</dbReference>
<dbReference type="SMART" id="SM00573">
    <property type="entry name" value="HSA"/>
    <property type="match status" value="1"/>
</dbReference>
<evidence type="ECO:0000256" key="12">
    <source>
        <dbReference type="ARBA" id="ARBA00023242"/>
    </source>
</evidence>
<keyword evidence="7" id="KW-0805">Transcription regulation</keyword>
<evidence type="ECO:0000256" key="2">
    <source>
        <dbReference type="ARBA" id="ARBA00007025"/>
    </source>
</evidence>
<reference evidence="20 22" key="2">
    <citation type="submission" date="2018-11" db="EMBL/GenBank/DDBJ databases">
        <authorList>
            <consortium name="Pathogen Informatics"/>
        </authorList>
    </citation>
    <scope>NUCLEOTIDE SEQUENCE [LARGE SCALE GENOMIC DNA]</scope>
</reference>
<dbReference type="InterPro" id="IPR029295">
    <property type="entry name" value="SnAC"/>
</dbReference>
<evidence type="ECO:0000256" key="8">
    <source>
        <dbReference type="ARBA" id="ARBA00023054"/>
    </source>
</evidence>
<dbReference type="CDD" id="cd17996">
    <property type="entry name" value="DEXHc_SMARCA2_SMARCA4"/>
    <property type="match status" value="1"/>
</dbReference>
<dbReference type="Pfam" id="PF07529">
    <property type="entry name" value="HSA"/>
    <property type="match status" value="1"/>
</dbReference>
<evidence type="ECO:0000256" key="9">
    <source>
        <dbReference type="ARBA" id="ARBA00023117"/>
    </source>
</evidence>
<dbReference type="Pfam" id="PF14619">
    <property type="entry name" value="SnAC"/>
    <property type="match status" value="1"/>
</dbReference>
<dbReference type="InterPro" id="IPR006576">
    <property type="entry name" value="BRK_domain"/>
</dbReference>
<dbReference type="CDD" id="cd18793">
    <property type="entry name" value="SF2_C_SNF"/>
    <property type="match status" value="1"/>
</dbReference>
<feature type="region of interest" description="Disordered" evidence="14">
    <location>
        <begin position="1124"/>
        <end position="1151"/>
    </location>
</feature>
<dbReference type="InterPro" id="IPR018359">
    <property type="entry name" value="Bromodomain_CS"/>
</dbReference>
<dbReference type="WBParaSite" id="DME_0000180001-mRNA-1">
    <property type="protein sequence ID" value="DME_0000180001-mRNA-1"/>
    <property type="gene ID" value="DME_0000180001"/>
</dbReference>
<evidence type="ECO:0000256" key="7">
    <source>
        <dbReference type="ARBA" id="ARBA00023015"/>
    </source>
</evidence>
<dbReference type="Gene3D" id="3.40.50.10810">
    <property type="entry name" value="Tandem AAA-ATPase domain"/>
    <property type="match status" value="1"/>
</dbReference>
<reference evidence="23" key="1">
    <citation type="submission" date="2017-02" db="UniProtKB">
        <authorList>
            <consortium name="WormBaseParasite"/>
        </authorList>
    </citation>
    <scope>IDENTIFICATION</scope>
</reference>
<dbReference type="GO" id="GO:0004386">
    <property type="term" value="F:helicase activity"/>
    <property type="evidence" value="ECO:0007669"/>
    <property type="project" value="UniProtKB-KW"/>
</dbReference>
<gene>
    <name evidence="20" type="ORF">DME_LOCUS6160</name>
</gene>
<feature type="compositionally biased region" description="Basic residues" evidence="14">
    <location>
        <begin position="1181"/>
        <end position="1195"/>
    </location>
</feature>
<feature type="compositionally biased region" description="Basic and acidic residues" evidence="14">
    <location>
        <begin position="1124"/>
        <end position="1133"/>
    </location>
</feature>
<evidence type="ECO:0000256" key="4">
    <source>
        <dbReference type="ARBA" id="ARBA00022801"/>
    </source>
</evidence>
<keyword evidence="3" id="KW-0547">Nucleotide-binding</keyword>
<feature type="domain" description="Bromo" evidence="15">
    <location>
        <begin position="1232"/>
        <end position="1302"/>
    </location>
</feature>
<keyword evidence="9 13" id="KW-0103">Bromodomain</keyword>
<feature type="domain" description="Helicase C-terminal" evidence="17">
    <location>
        <begin position="887"/>
        <end position="1038"/>
    </location>
</feature>
<dbReference type="SUPFAM" id="SSF160481">
    <property type="entry name" value="BRK domain-like"/>
    <property type="match status" value="1"/>
</dbReference>
<dbReference type="EMBL" id="UYYG01001154">
    <property type="protein sequence ID" value="VDN56187.1"/>
    <property type="molecule type" value="Genomic_DNA"/>
</dbReference>
<accession>A0A0N4U4S4</accession>
<dbReference type="PROSITE" id="PS50014">
    <property type="entry name" value="BROMODOMAIN_2"/>
    <property type="match status" value="1"/>
</dbReference>
<organism evidence="21 23">
    <name type="scientific">Dracunculus medinensis</name>
    <name type="common">Guinea worm</name>
    <dbReference type="NCBI Taxonomy" id="318479"/>
    <lineage>
        <taxon>Eukaryota</taxon>
        <taxon>Metazoa</taxon>
        <taxon>Ecdysozoa</taxon>
        <taxon>Nematoda</taxon>
        <taxon>Chromadorea</taxon>
        <taxon>Rhabditida</taxon>
        <taxon>Spirurina</taxon>
        <taxon>Dracunculoidea</taxon>
        <taxon>Dracunculidae</taxon>
        <taxon>Dracunculus</taxon>
    </lineage>
</organism>
<feature type="domain" description="QLQ" evidence="19">
    <location>
        <begin position="133"/>
        <end position="168"/>
    </location>
</feature>
<dbReference type="FunFam" id="3.40.50.10810:FF:000015">
    <property type="entry name" value="lymphoid-specific helicase isoform X1"/>
    <property type="match status" value="1"/>
</dbReference>
<evidence type="ECO:0000256" key="3">
    <source>
        <dbReference type="ARBA" id="ARBA00022741"/>
    </source>
</evidence>
<dbReference type="AlphaFoldDB" id="A0A0N4U4S4"/>
<dbReference type="Proteomes" id="UP000274756">
    <property type="component" value="Unassembled WGS sequence"/>
</dbReference>
<dbReference type="SUPFAM" id="SSF52540">
    <property type="entry name" value="P-loop containing nucleoside triphosphate hydrolases"/>
    <property type="match status" value="2"/>
</dbReference>
<dbReference type="Pfam" id="PF00176">
    <property type="entry name" value="SNF2-rel_dom"/>
    <property type="match status" value="1"/>
</dbReference>
<dbReference type="PROSITE" id="PS51204">
    <property type="entry name" value="HSA"/>
    <property type="match status" value="1"/>
</dbReference>
<evidence type="ECO:0000313" key="21">
    <source>
        <dbReference type="Proteomes" id="UP000038040"/>
    </source>
</evidence>
<dbReference type="InterPro" id="IPR000330">
    <property type="entry name" value="SNF2_N"/>
</dbReference>
<dbReference type="SMART" id="SM00951">
    <property type="entry name" value="QLQ"/>
    <property type="match status" value="1"/>
</dbReference>
<evidence type="ECO:0000313" key="22">
    <source>
        <dbReference type="Proteomes" id="UP000274756"/>
    </source>
</evidence>
<dbReference type="STRING" id="318479.A0A0N4U4S4"/>
<dbReference type="InterPro" id="IPR037259">
    <property type="entry name" value="BRK_sf"/>
</dbReference>
<dbReference type="PROSITE" id="PS51666">
    <property type="entry name" value="QLQ"/>
    <property type="match status" value="1"/>
</dbReference>
<dbReference type="GO" id="GO:0016787">
    <property type="term" value="F:hydrolase activity"/>
    <property type="evidence" value="ECO:0007669"/>
    <property type="project" value="UniProtKB-KW"/>
</dbReference>
<dbReference type="GO" id="GO:0006355">
    <property type="term" value="P:regulation of DNA-templated transcription"/>
    <property type="evidence" value="ECO:0007669"/>
    <property type="project" value="InterPro"/>
</dbReference>
<evidence type="ECO:0000313" key="23">
    <source>
        <dbReference type="WBParaSite" id="DME_0000180001-mRNA-1"/>
    </source>
</evidence>
<dbReference type="Pfam" id="PF00271">
    <property type="entry name" value="Helicase_C"/>
    <property type="match status" value="1"/>
</dbReference>
<feature type="region of interest" description="Disordered" evidence="14">
    <location>
        <begin position="465"/>
        <end position="524"/>
    </location>
</feature>
<dbReference type="InterPro" id="IPR001650">
    <property type="entry name" value="Helicase_C-like"/>
</dbReference>
<dbReference type="InterPro" id="IPR014978">
    <property type="entry name" value="Gln-Leu-Gln_QLQ"/>
</dbReference>
<dbReference type="GO" id="GO:0005634">
    <property type="term" value="C:nucleus"/>
    <property type="evidence" value="ECO:0007669"/>
    <property type="project" value="UniProtKB-SubCell"/>
</dbReference>
<dbReference type="Gene3D" id="3.40.5.120">
    <property type="match status" value="1"/>
</dbReference>
<dbReference type="Gene3D" id="3.40.50.300">
    <property type="entry name" value="P-loop containing nucleotide triphosphate hydrolases"/>
    <property type="match status" value="1"/>
</dbReference>
<dbReference type="SMART" id="SM00490">
    <property type="entry name" value="HELICc"/>
    <property type="match status" value="1"/>
</dbReference>
<evidence type="ECO:0000259" key="15">
    <source>
        <dbReference type="PROSITE" id="PS50014"/>
    </source>
</evidence>
<feature type="region of interest" description="Disordered" evidence="14">
    <location>
        <begin position="1319"/>
        <end position="1357"/>
    </location>
</feature>
<dbReference type="GO" id="GO:0005524">
    <property type="term" value="F:ATP binding"/>
    <property type="evidence" value="ECO:0007669"/>
    <property type="project" value="UniProtKB-KW"/>
</dbReference>
<keyword evidence="5" id="KW-0347">Helicase</keyword>
<dbReference type="InterPro" id="IPR049730">
    <property type="entry name" value="SNF2/RAD54-like_C"/>
</dbReference>
<dbReference type="PROSITE" id="PS00633">
    <property type="entry name" value="BROMODOMAIN_1"/>
    <property type="match status" value="1"/>
</dbReference>
<dbReference type="SMART" id="SM01314">
    <property type="entry name" value="SnAC"/>
    <property type="match status" value="1"/>
</dbReference>
<dbReference type="InterPro" id="IPR038718">
    <property type="entry name" value="SNF2-like_sf"/>
</dbReference>
<dbReference type="Pfam" id="PF00439">
    <property type="entry name" value="Bromodomain"/>
    <property type="match status" value="1"/>
</dbReference>
<evidence type="ECO:0000256" key="10">
    <source>
        <dbReference type="ARBA" id="ARBA00023159"/>
    </source>
</evidence>
<evidence type="ECO:0000256" key="5">
    <source>
        <dbReference type="ARBA" id="ARBA00022806"/>
    </source>
</evidence>
<dbReference type="Gene3D" id="1.20.5.170">
    <property type="match status" value="1"/>
</dbReference>
<evidence type="ECO:0000259" key="17">
    <source>
        <dbReference type="PROSITE" id="PS51194"/>
    </source>
</evidence>
<dbReference type="OrthoDB" id="6017at2759"/>
<keyword evidence="10" id="KW-0010">Activator</keyword>
<dbReference type="GO" id="GO:0042393">
    <property type="term" value="F:histone binding"/>
    <property type="evidence" value="ECO:0007669"/>
    <property type="project" value="InterPro"/>
</dbReference>
<evidence type="ECO:0000256" key="13">
    <source>
        <dbReference type="PROSITE-ProRule" id="PRU00035"/>
    </source>
</evidence>
<keyword evidence="6" id="KW-0067">ATP-binding</keyword>
<evidence type="ECO:0000256" key="11">
    <source>
        <dbReference type="ARBA" id="ARBA00023163"/>
    </source>
</evidence>
<keyword evidence="22" id="KW-1185">Reference proteome</keyword>
<evidence type="ECO:0000259" key="19">
    <source>
        <dbReference type="PROSITE" id="PS51666"/>
    </source>
</evidence>
<dbReference type="Proteomes" id="UP000038040">
    <property type="component" value="Unplaced"/>
</dbReference>
<evidence type="ECO:0000313" key="20">
    <source>
        <dbReference type="EMBL" id="VDN56187.1"/>
    </source>
</evidence>
<dbReference type="InterPro" id="IPR036427">
    <property type="entry name" value="Bromodomain-like_sf"/>
</dbReference>
<evidence type="ECO:0000259" key="16">
    <source>
        <dbReference type="PROSITE" id="PS51192"/>
    </source>
</evidence>
<evidence type="ECO:0000259" key="18">
    <source>
        <dbReference type="PROSITE" id="PS51204"/>
    </source>
</evidence>
<dbReference type="PROSITE" id="PS51192">
    <property type="entry name" value="HELICASE_ATP_BIND_1"/>
    <property type="match status" value="1"/>
</dbReference>